<dbReference type="InterPro" id="IPR001036">
    <property type="entry name" value="Acrflvin-R"/>
</dbReference>
<dbReference type="EMBL" id="AOKF01001692">
    <property type="protein sequence ID" value="EPN58060.1"/>
    <property type="molecule type" value="Genomic_DNA"/>
</dbReference>
<dbReference type="SUPFAM" id="SSF82714">
    <property type="entry name" value="Multidrug efflux transporter AcrB TolC docking domain, DN and DC subdomains"/>
    <property type="match status" value="1"/>
</dbReference>
<dbReference type="InterPro" id="IPR027463">
    <property type="entry name" value="AcrB_DN_DC_subdom"/>
</dbReference>
<dbReference type="Pfam" id="PF00873">
    <property type="entry name" value="ACR_tran"/>
    <property type="match status" value="1"/>
</dbReference>
<keyword evidence="1" id="KW-0472">Membrane</keyword>
<reference evidence="2 3" key="1">
    <citation type="journal article" date="2013" name="PLoS Pathog.">
        <title>Genomic analysis of the Kiwifruit pathogen Pseudomonas syringae pv. actinidiae provides insight into the origins of an emergent plant disease.</title>
        <authorList>
            <person name="McCann H.C."/>
            <person name="Rikkerink E.H."/>
            <person name="Bertels F."/>
            <person name="Fiers M."/>
            <person name="Lu A."/>
            <person name="Rees-George J."/>
            <person name="Andersen M.T."/>
            <person name="Gleave A.P."/>
            <person name="Haubold B."/>
            <person name="Wohlers M.W."/>
            <person name="Guttman D.S."/>
            <person name="Wang P.W."/>
            <person name="Straub C."/>
            <person name="Vanneste J.L."/>
            <person name="Rainey P.B."/>
            <person name="Templeton M.D."/>
        </authorList>
    </citation>
    <scope>NUCLEOTIDE SEQUENCE [LARGE SCALE GENOMIC DNA]</scope>
    <source>
        <strain evidence="2 3">ICMP 19096</strain>
    </source>
</reference>
<dbReference type="GO" id="GO:0005886">
    <property type="term" value="C:plasma membrane"/>
    <property type="evidence" value="ECO:0007669"/>
    <property type="project" value="TreeGrafter"/>
</dbReference>
<evidence type="ECO:0000313" key="2">
    <source>
        <dbReference type="EMBL" id="EPN58060.1"/>
    </source>
</evidence>
<dbReference type="PANTHER" id="PTHR32063:SF10">
    <property type="entry name" value="EFFLUX PUMP MEMBRANE TRANSPORTER"/>
    <property type="match status" value="1"/>
</dbReference>
<accession>A0A656JWH6</accession>
<feature type="transmembrane region" description="Helical" evidence="1">
    <location>
        <begin position="250"/>
        <end position="273"/>
    </location>
</feature>
<comment type="caution">
    <text evidence="2">The sequence shown here is derived from an EMBL/GenBank/DDBJ whole genome shotgun (WGS) entry which is preliminary data.</text>
</comment>
<proteinExistence type="predicted"/>
<name>A0A656JWH6_PSESF</name>
<evidence type="ECO:0000256" key="1">
    <source>
        <dbReference type="SAM" id="Phobius"/>
    </source>
</evidence>
<feature type="transmembrane region" description="Helical" evidence="1">
    <location>
        <begin position="335"/>
        <end position="357"/>
    </location>
</feature>
<sequence length="376" mass="39845">GTSGGFALRLQDRAGLGREALLAARNELLGKANGNPKILYAMMEGLAEAPQLRLNIDREKARALGVSFESISNALSTAFGSSVISDFANAGRQQRVVVQAEQSSRMTPESVLKLYVPNSSGTLVPLSAFVSTHWEEGPVQIARYNGYPTFRIAGDAPPGVSTGEAMAEIERIVSQLPPGIGYEWTGLSYQEKVASGQATGLFALALLVVFLLLVALYESWAIPLVVMLIVPVGALGSVLAVTAVGMPNDVYFKVGLITIIGLAAKNAILIVEFAKELWDQGHSLRDAALQAARLRFRPIVMTSLAFILGVVPLTLATGAGAASQRAIGTGVIGGMLSATLLGVVLVPIFFVWVLSVLRRKPHETQQLADAEQPAKD</sequence>
<dbReference type="Gene3D" id="1.20.1640.10">
    <property type="entry name" value="Multidrug efflux transporter AcrB transmembrane domain"/>
    <property type="match status" value="1"/>
</dbReference>
<dbReference type="Proteomes" id="UP000018849">
    <property type="component" value="Unassembled WGS sequence"/>
</dbReference>
<dbReference type="Gene3D" id="3.30.2090.10">
    <property type="entry name" value="Multidrug efflux transporter AcrB TolC docking domain, DN and DC subdomains"/>
    <property type="match status" value="1"/>
</dbReference>
<feature type="transmembrane region" description="Helical" evidence="1">
    <location>
        <begin position="294"/>
        <end position="315"/>
    </location>
</feature>
<protein>
    <submittedName>
        <fullName evidence="2">Aliphatic isothiocyanate resistance protein SaxG</fullName>
    </submittedName>
</protein>
<feature type="transmembrane region" description="Helical" evidence="1">
    <location>
        <begin position="224"/>
        <end position="244"/>
    </location>
</feature>
<feature type="transmembrane region" description="Helical" evidence="1">
    <location>
        <begin position="198"/>
        <end position="217"/>
    </location>
</feature>
<gene>
    <name evidence="2" type="ORF">A245_19971</name>
</gene>
<keyword evidence="1" id="KW-0812">Transmembrane</keyword>
<dbReference type="PANTHER" id="PTHR32063">
    <property type="match status" value="1"/>
</dbReference>
<dbReference type="Gene3D" id="3.30.70.1440">
    <property type="entry name" value="Multidrug efflux transporter AcrB pore domain"/>
    <property type="match status" value="1"/>
</dbReference>
<evidence type="ECO:0000313" key="3">
    <source>
        <dbReference type="Proteomes" id="UP000018849"/>
    </source>
</evidence>
<organism evidence="2 3">
    <name type="scientific">Pseudomonas syringae pv. actinidiae ICMP 19096</name>
    <dbReference type="NCBI Taxonomy" id="1194405"/>
    <lineage>
        <taxon>Bacteria</taxon>
        <taxon>Pseudomonadati</taxon>
        <taxon>Pseudomonadota</taxon>
        <taxon>Gammaproteobacteria</taxon>
        <taxon>Pseudomonadales</taxon>
        <taxon>Pseudomonadaceae</taxon>
        <taxon>Pseudomonas</taxon>
        <taxon>Pseudomonas syringae</taxon>
    </lineage>
</organism>
<dbReference type="GO" id="GO:0042910">
    <property type="term" value="F:xenobiotic transmembrane transporter activity"/>
    <property type="evidence" value="ECO:0007669"/>
    <property type="project" value="TreeGrafter"/>
</dbReference>
<dbReference type="AlphaFoldDB" id="A0A656JWH6"/>
<keyword evidence="1" id="KW-1133">Transmembrane helix</keyword>
<feature type="non-terminal residue" evidence="2">
    <location>
        <position position="1"/>
    </location>
</feature>
<dbReference type="SUPFAM" id="SSF82866">
    <property type="entry name" value="Multidrug efflux transporter AcrB transmembrane domain"/>
    <property type="match status" value="1"/>
</dbReference>